<comment type="caution">
    <text evidence="2">The sequence shown here is derived from an EMBL/GenBank/DDBJ whole genome shotgun (WGS) entry which is preliminary data.</text>
</comment>
<reference evidence="2 3" key="1">
    <citation type="submission" date="2014-02" db="EMBL/GenBank/DDBJ databases">
        <authorList>
            <person name="Sibley D."/>
            <person name="Venepally P."/>
            <person name="Karamycheva S."/>
            <person name="Hadjithomas M."/>
            <person name="Khan A."/>
            <person name="Brunk B."/>
            <person name="Roos D."/>
            <person name="Caler E."/>
            <person name="Lorenzi H."/>
        </authorList>
    </citation>
    <scope>NUCLEOTIDE SEQUENCE [LARGE SCALE GENOMIC DNA]</scope>
    <source>
        <strain evidence="2 3">GAB2-2007-GAL-DOM2</strain>
    </source>
</reference>
<protein>
    <submittedName>
        <fullName evidence="2">Uncharacterized protein</fullName>
    </submittedName>
</protein>
<dbReference type="AlphaFoldDB" id="A0A086JR51"/>
<accession>A0A086JR51</accession>
<feature type="region of interest" description="Disordered" evidence="1">
    <location>
        <begin position="619"/>
        <end position="655"/>
    </location>
</feature>
<dbReference type="OrthoDB" id="375908at2759"/>
<dbReference type="EMBL" id="AHZU02001230">
    <property type="protein sequence ID" value="KFG34619.1"/>
    <property type="molecule type" value="Genomic_DNA"/>
</dbReference>
<sequence length="655" mass="71657">MRVSGLTVAAPAATPGQPVAGAVTLRGLWGWKAPTQTPRTDLTCSGIFNSRLCHFVCKERESGFHPRRSLHVVRALLHAGCTSSVSASLSSRSYSTTNSSPSGPDFRTSSPSASVYASALPASSRLSFRWFWRLLPLAFPIVGFGYYWEQRRWRMYTEGLPALRSRFQGDTPFYGKLWGNTTDYFLETSFADGDLVFFSRDPRSLCFSRAVARAFSRFLLFLLAGGATNRAQHAGTGGCMFVDDIGVVYVENGQRYVVSVSAEKRGLEKIKYADKIAESFPETILVRRLRCSPAVREKLHRVIEEALCQSECPLDEGTEPPSSVCSSPHSALPHLNFRNSCVSVWSSFWTEIQRRRAASADAFRLLTAQAFWTAKRHTARLLDRRLEDLLREVESVAPANVMEQARAKTLALLSENGTEKEMDQNSEGSAAGTPERLASADERVQTPTSGKATESPENGGKTSDEAPRNPQDPADIVADLLALSGFAHQAVKRIDNVFQDGEAARPPSPAPKKRGSRLPIAEFPVAIYQAAQLLPPTPASSAWTPEDLLGIDTLFQPRDLPALSAAVTEVTEARGGEERETPEKAAKRRRSDLARQAALELASLAPQLAPILYVREEKGERDCGARKNMPGLIRQRERTGRNAAASGVTATGTQA</sequence>
<gene>
    <name evidence="2" type="ORF">TGDOM2_278720</name>
</gene>
<dbReference type="VEuPathDB" id="ToxoDB:TGDOM2_278720"/>
<feature type="region of interest" description="Disordered" evidence="1">
    <location>
        <begin position="571"/>
        <end position="591"/>
    </location>
</feature>
<name>A0A086JR51_TOXGO</name>
<feature type="compositionally biased region" description="Polar residues" evidence="1">
    <location>
        <begin position="445"/>
        <end position="456"/>
    </location>
</feature>
<dbReference type="Proteomes" id="UP000028837">
    <property type="component" value="Unassembled WGS sequence"/>
</dbReference>
<proteinExistence type="predicted"/>
<evidence type="ECO:0000313" key="3">
    <source>
        <dbReference type="Proteomes" id="UP000028837"/>
    </source>
</evidence>
<evidence type="ECO:0000256" key="1">
    <source>
        <dbReference type="SAM" id="MobiDB-lite"/>
    </source>
</evidence>
<feature type="compositionally biased region" description="Basic and acidic residues" evidence="1">
    <location>
        <begin position="571"/>
        <end position="585"/>
    </location>
</feature>
<organism evidence="2 3">
    <name type="scientific">Toxoplasma gondii GAB2-2007-GAL-DOM2</name>
    <dbReference type="NCBI Taxonomy" id="1130820"/>
    <lineage>
        <taxon>Eukaryota</taxon>
        <taxon>Sar</taxon>
        <taxon>Alveolata</taxon>
        <taxon>Apicomplexa</taxon>
        <taxon>Conoidasida</taxon>
        <taxon>Coccidia</taxon>
        <taxon>Eucoccidiorida</taxon>
        <taxon>Eimeriorina</taxon>
        <taxon>Sarcocystidae</taxon>
        <taxon>Toxoplasma</taxon>
    </lineage>
</organism>
<evidence type="ECO:0000313" key="2">
    <source>
        <dbReference type="EMBL" id="KFG34619.1"/>
    </source>
</evidence>
<feature type="region of interest" description="Disordered" evidence="1">
    <location>
        <begin position="417"/>
        <end position="472"/>
    </location>
</feature>